<evidence type="ECO:0000313" key="7">
    <source>
        <dbReference type="Proteomes" id="UP001627154"/>
    </source>
</evidence>
<evidence type="ECO:0000256" key="2">
    <source>
        <dbReference type="SAM" id="MobiDB-lite"/>
    </source>
</evidence>
<reference evidence="6 7" key="1">
    <citation type="journal article" date="2024" name="bioRxiv">
        <title>A reference genome for Trichogramma kaykai: A tiny desert-dwelling parasitoid wasp with competing sex-ratio distorters.</title>
        <authorList>
            <person name="Culotta J."/>
            <person name="Lindsey A.R."/>
        </authorList>
    </citation>
    <scope>NUCLEOTIDE SEQUENCE [LARGE SCALE GENOMIC DNA]</scope>
    <source>
        <strain evidence="6 7">KSX58</strain>
    </source>
</reference>
<dbReference type="Pfam" id="PF01805">
    <property type="entry name" value="Surp"/>
    <property type="match status" value="1"/>
</dbReference>
<feature type="compositionally biased region" description="Basic and acidic residues" evidence="2">
    <location>
        <begin position="692"/>
        <end position="704"/>
    </location>
</feature>
<dbReference type="EMBL" id="JBJJXI010000030">
    <property type="protein sequence ID" value="KAL3403376.1"/>
    <property type="molecule type" value="Genomic_DNA"/>
</dbReference>
<feature type="compositionally biased region" description="Basic and acidic residues" evidence="2">
    <location>
        <begin position="450"/>
        <end position="472"/>
    </location>
</feature>
<dbReference type="InterPro" id="IPR035967">
    <property type="entry name" value="SWAP/Surp_sf"/>
</dbReference>
<keyword evidence="7" id="KW-1185">Reference proteome</keyword>
<evidence type="ECO:0008006" key="8">
    <source>
        <dbReference type="Google" id="ProtNLM"/>
    </source>
</evidence>
<feature type="compositionally biased region" description="Polar residues" evidence="2">
    <location>
        <begin position="1116"/>
        <end position="1127"/>
    </location>
</feature>
<dbReference type="InterPro" id="IPR000061">
    <property type="entry name" value="Surp"/>
</dbReference>
<dbReference type="Pfam" id="PF25127">
    <property type="entry name" value="DUF7819"/>
    <property type="match status" value="1"/>
</dbReference>
<gene>
    <name evidence="6" type="ORF">TKK_003671</name>
</gene>
<name>A0ABD2XFF8_9HYME</name>
<dbReference type="InterPro" id="IPR056721">
    <property type="entry name" value="DUF7819"/>
</dbReference>
<keyword evidence="1" id="KW-0175">Coiled coil</keyword>
<comment type="caution">
    <text evidence="6">The sequence shown here is derived from an EMBL/GenBank/DDBJ whole genome shotgun (WGS) entry which is preliminary data.</text>
</comment>
<dbReference type="PROSITE" id="PS51391">
    <property type="entry name" value="CID"/>
    <property type="match status" value="1"/>
</dbReference>
<protein>
    <recommendedName>
        <fullName evidence="8">Calcium homeostasis endoplasmic reticulum protein</fullName>
    </recommendedName>
</protein>
<feature type="compositionally biased region" description="Basic and acidic residues" evidence="2">
    <location>
        <begin position="1006"/>
        <end position="1020"/>
    </location>
</feature>
<dbReference type="InterPro" id="IPR000467">
    <property type="entry name" value="G_patch_dom"/>
</dbReference>
<feature type="compositionally biased region" description="Basic residues" evidence="2">
    <location>
        <begin position="1036"/>
        <end position="1060"/>
    </location>
</feature>
<dbReference type="PROSITE" id="PS50174">
    <property type="entry name" value="G_PATCH"/>
    <property type="match status" value="1"/>
</dbReference>
<dbReference type="SUPFAM" id="SSF48464">
    <property type="entry name" value="ENTH/VHS domain"/>
    <property type="match status" value="1"/>
</dbReference>
<dbReference type="PANTHER" id="PTHR12323">
    <property type="entry name" value="SR-RELATED CTD ASSOCIATED FACTOR 6"/>
    <property type="match status" value="1"/>
</dbReference>
<evidence type="ECO:0000256" key="1">
    <source>
        <dbReference type="SAM" id="Coils"/>
    </source>
</evidence>
<feature type="compositionally biased region" description="Basic residues" evidence="2">
    <location>
        <begin position="1075"/>
        <end position="1092"/>
    </location>
</feature>
<feature type="compositionally biased region" description="Basic and acidic residues" evidence="2">
    <location>
        <begin position="491"/>
        <end position="521"/>
    </location>
</feature>
<sequence length="1213" mass="133304">MDQAPADIELRNIIDKLAQFVARNGPEFEHMTKNKQKDNPKFSFLFGGEYFNYYQYKVTTEQAILKQKGMNTMSNSDPRSNAMHQSSVAPSMNNVGMPHNNGLSNPMPPSLMVQGPPPNMPPPPNISAPLGHMPPQNSRPYGALQTELANLQTQQSTLQDQVRQSEQNLAAHHAALMSQQQGKVEEAVRQAQNNALQTVAQSTNTDLQAFDTVLQPIIDSCTKDSISAGKAWILQHSTTLPSNQVIAKHLLKRVIQETTFNHKLHIIYLVNDVLHHCARKKSMDLRKAMESVVVPMFCNASLAATEEQVTKLNKLLSLWESKSNYFEEGIIEKLKNPTASWTEYQSNVMSQHASAITSITATTKQTYDNYQAQHQAFVNHAMRQIQTIEQQKMAIDKQLKAPQAAMNPSSVPPAHTMPPLSGPPPNAGSMPASGPPPQMQQAPAPPRISHHSDLPPHERLSHSDRPPHDTDQRFGGPPLHDTDQRFGGPPPHDKDGRFGGPPQHDKDVGYGGRPPHDEDGPGRYGGPPAHDKESSSRFGPPPHEKERTSRFGPPLIDNDGRYGGPMHENEDRYRDSMPRDNDGRYGGPPRENEGRYGGPPHESEVRYGGPPPHDNEGRFNDGPPSRYGGPPGSDHGRLPYRDGDRHYSGPPPPHDERRHHFLGAHEQGRPPPLFGPPQHDIDGAPMYGSGHPHHDGGRPSHMDGGRPPFMDSECPPPLFGGPPSHEHSRPPFHEGPPNDGRPPFGGPHDGRPPFSGMPPRDGDGHYGGPPHPLHDGGRPTFGGPPHHGGHHGGPPHASPPPFGMDSDYPSHRDSSHVPHPSYGGPHGPPIRGEQSDDDFGPPHGPPHGPPIGGHNQGDGFNQSASWNAPPPSQHGQLLPDFSKPPPGFGPPPSMGGGAPPVVPPQNQPPPLMAQEIKLEELMPTMPYFDLPAGLMVPLVKLEDHNYKSLDPDAIRLPPPAPPSDRLIAAVEQFYAPPNHDSPRDSDGWEKLALYEYYRAKNNAKKRKEEDIEDGVREKSRSPTPITRPRSKSPSPPKKRYRSNSRTRSRSRSRSRGRSRSRTPPTVGRDNSSSSNHRRSGSSRSSRRRRRNNKSGSDSTTPRGDRNDRSPTPPSFLGSTYSNTSQQMGLDESNKGHQLLRKMGWGGAGLGANEQGIEAPISGGDIRDRSDQYKGVGINLNDPYENFRKSKGQAFITRMKARAEERAEERGDRE</sequence>
<feature type="compositionally biased region" description="Basic and acidic residues" evidence="2">
    <location>
        <begin position="634"/>
        <end position="658"/>
    </location>
</feature>
<dbReference type="Pfam" id="PF01585">
    <property type="entry name" value="G-patch"/>
    <property type="match status" value="1"/>
</dbReference>
<evidence type="ECO:0000259" key="4">
    <source>
        <dbReference type="PROSITE" id="PS50174"/>
    </source>
</evidence>
<feature type="region of interest" description="Disordered" evidence="2">
    <location>
        <begin position="999"/>
        <end position="1167"/>
    </location>
</feature>
<dbReference type="InterPro" id="IPR006569">
    <property type="entry name" value="CID_dom"/>
</dbReference>
<organism evidence="6 7">
    <name type="scientific">Trichogramma kaykai</name>
    <dbReference type="NCBI Taxonomy" id="54128"/>
    <lineage>
        <taxon>Eukaryota</taxon>
        <taxon>Metazoa</taxon>
        <taxon>Ecdysozoa</taxon>
        <taxon>Arthropoda</taxon>
        <taxon>Hexapoda</taxon>
        <taxon>Insecta</taxon>
        <taxon>Pterygota</taxon>
        <taxon>Neoptera</taxon>
        <taxon>Endopterygota</taxon>
        <taxon>Hymenoptera</taxon>
        <taxon>Apocrita</taxon>
        <taxon>Proctotrupomorpha</taxon>
        <taxon>Chalcidoidea</taxon>
        <taxon>Trichogrammatidae</taxon>
        <taxon>Trichogramma</taxon>
    </lineage>
</organism>
<dbReference type="Gene3D" id="1.25.40.90">
    <property type="match status" value="1"/>
</dbReference>
<accession>A0ABD2XFF8</accession>
<dbReference type="PROSITE" id="PS50128">
    <property type="entry name" value="SURP"/>
    <property type="match status" value="1"/>
</dbReference>
<feature type="domain" description="G-patch" evidence="4">
    <location>
        <begin position="1131"/>
        <end position="1180"/>
    </location>
</feature>
<dbReference type="Gene3D" id="1.10.10.790">
    <property type="entry name" value="Surp module"/>
    <property type="match status" value="1"/>
</dbReference>
<evidence type="ECO:0000259" key="5">
    <source>
        <dbReference type="PROSITE" id="PS51391"/>
    </source>
</evidence>
<dbReference type="SUPFAM" id="SSF109905">
    <property type="entry name" value="Surp module (SWAP domain)"/>
    <property type="match status" value="1"/>
</dbReference>
<dbReference type="Pfam" id="PF04818">
    <property type="entry name" value="CID"/>
    <property type="match status" value="1"/>
</dbReference>
<dbReference type="SMART" id="SM00648">
    <property type="entry name" value="SWAP"/>
    <property type="match status" value="1"/>
</dbReference>
<feature type="compositionally biased region" description="Pro residues" evidence="2">
    <location>
        <begin position="900"/>
        <end position="910"/>
    </location>
</feature>
<dbReference type="InterPro" id="IPR008942">
    <property type="entry name" value="ENTH_VHS"/>
</dbReference>
<feature type="compositionally biased region" description="Pro residues" evidence="2">
    <location>
        <begin position="433"/>
        <end position="446"/>
    </location>
</feature>
<feature type="domain" description="CID" evidence="5">
    <location>
        <begin position="202"/>
        <end position="342"/>
    </location>
</feature>
<feature type="region of interest" description="Disordered" evidence="2">
    <location>
        <begin position="73"/>
        <end position="107"/>
    </location>
</feature>
<dbReference type="Proteomes" id="UP001627154">
    <property type="component" value="Unassembled WGS sequence"/>
</dbReference>
<dbReference type="AlphaFoldDB" id="A0ABD2XFF8"/>
<dbReference type="SMART" id="SM00443">
    <property type="entry name" value="G_patch"/>
    <property type="match status" value="1"/>
</dbReference>
<proteinExistence type="predicted"/>
<feature type="compositionally biased region" description="Basic and acidic residues" evidence="2">
    <location>
        <begin position="567"/>
        <end position="583"/>
    </location>
</feature>
<dbReference type="PANTHER" id="PTHR12323:SF0">
    <property type="entry name" value="CALCIUM HOMEOSTASIS ENDOPLASMIC RETICULUM PROTEIN"/>
    <property type="match status" value="1"/>
</dbReference>
<evidence type="ECO:0000313" key="6">
    <source>
        <dbReference type="EMBL" id="KAL3403376.1"/>
    </source>
</evidence>
<feature type="region of interest" description="Disordered" evidence="2">
    <location>
        <begin position="396"/>
        <end position="910"/>
    </location>
</feature>
<feature type="compositionally biased region" description="Pro residues" evidence="2">
    <location>
        <begin position="882"/>
        <end position="893"/>
    </location>
</feature>
<feature type="compositionally biased region" description="Polar residues" evidence="2">
    <location>
        <begin position="73"/>
        <end position="94"/>
    </location>
</feature>
<feature type="domain" description="SURP motif" evidence="3">
    <location>
        <begin position="13"/>
        <end position="55"/>
    </location>
</feature>
<feature type="coiled-coil region" evidence="1">
    <location>
        <begin position="141"/>
        <end position="168"/>
    </location>
</feature>
<evidence type="ECO:0000259" key="3">
    <source>
        <dbReference type="PROSITE" id="PS50128"/>
    </source>
</evidence>